<dbReference type="EMBL" id="KZ819295">
    <property type="protein sequence ID" value="PWN97464.1"/>
    <property type="molecule type" value="Genomic_DNA"/>
</dbReference>
<dbReference type="GeneID" id="37272875"/>
<proteinExistence type="predicted"/>
<feature type="compositionally biased region" description="Polar residues" evidence="1">
    <location>
        <begin position="61"/>
        <end position="79"/>
    </location>
</feature>
<dbReference type="AlphaFoldDB" id="A0A316Z8V5"/>
<dbReference type="RefSeq" id="XP_025597743.1">
    <property type="nucleotide sequence ID" value="XM_025745331.1"/>
</dbReference>
<protein>
    <submittedName>
        <fullName evidence="2">Uncharacterized protein</fullName>
    </submittedName>
</protein>
<name>A0A316Z8V5_9BASI</name>
<reference evidence="2 3" key="1">
    <citation type="journal article" date="2018" name="Mol. Biol. Evol.">
        <title>Broad Genomic Sampling Reveals a Smut Pathogenic Ancestry of the Fungal Clade Ustilaginomycotina.</title>
        <authorList>
            <person name="Kijpornyongpan T."/>
            <person name="Mondo S.J."/>
            <person name="Barry K."/>
            <person name="Sandor L."/>
            <person name="Lee J."/>
            <person name="Lipzen A."/>
            <person name="Pangilinan J."/>
            <person name="LaButti K."/>
            <person name="Hainaut M."/>
            <person name="Henrissat B."/>
            <person name="Grigoriev I.V."/>
            <person name="Spatafora J.W."/>
            <person name="Aime M.C."/>
        </authorList>
    </citation>
    <scope>NUCLEOTIDE SEQUENCE [LARGE SCALE GENOMIC DNA]</scope>
    <source>
        <strain evidence="2 3">MCA 4186</strain>
    </source>
</reference>
<accession>A0A316Z8V5</accession>
<feature type="compositionally biased region" description="Low complexity" evidence="1">
    <location>
        <begin position="46"/>
        <end position="60"/>
    </location>
</feature>
<evidence type="ECO:0000256" key="1">
    <source>
        <dbReference type="SAM" id="MobiDB-lite"/>
    </source>
</evidence>
<gene>
    <name evidence="2" type="ORF">FA09DRAFT_361269</name>
</gene>
<keyword evidence="3" id="KW-1185">Reference proteome</keyword>
<feature type="non-terminal residue" evidence="2">
    <location>
        <position position="1"/>
    </location>
</feature>
<dbReference type="Proteomes" id="UP000245946">
    <property type="component" value="Unassembled WGS sequence"/>
</dbReference>
<sequence length="97" mass="10696">CTFQIQTSCGPHLSHPAHPRDSRCRKPRTRRRARSRPPRRGRRSPRTAARPGRARGVPRTSSRFSTPCSRTPGASTGTRSPPRWAAPRARCGTNGAS</sequence>
<feature type="compositionally biased region" description="Low complexity" evidence="1">
    <location>
        <begin position="81"/>
        <end position="90"/>
    </location>
</feature>
<feature type="compositionally biased region" description="Basic residues" evidence="1">
    <location>
        <begin position="25"/>
        <end position="45"/>
    </location>
</feature>
<organism evidence="2 3">
    <name type="scientific">Tilletiopsis washingtonensis</name>
    <dbReference type="NCBI Taxonomy" id="58919"/>
    <lineage>
        <taxon>Eukaryota</taxon>
        <taxon>Fungi</taxon>
        <taxon>Dikarya</taxon>
        <taxon>Basidiomycota</taxon>
        <taxon>Ustilaginomycotina</taxon>
        <taxon>Exobasidiomycetes</taxon>
        <taxon>Entylomatales</taxon>
        <taxon>Entylomatales incertae sedis</taxon>
        <taxon>Tilletiopsis</taxon>
    </lineage>
</organism>
<evidence type="ECO:0000313" key="2">
    <source>
        <dbReference type="EMBL" id="PWN97464.1"/>
    </source>
</evidence>
<evidence type="ECO:0000313" key="3">
    <source>
        <dbReference type="Proteomes" id="UP000245946"/>
    </source>
</evidence>
<feature type="region of interest" description="Disordered" evidence="1">
    <location>
        <begin position="1"/>
        <end position="97"/>
    </location>
</feature>